<sequence length="231" mass="26535">MFDVEKYEIADQMWSMALSVMGLPFRTLQHPALKEAFHFLAKLPKYKLPFTTTLRTKLLDKTYANVKRMAEQNIWDHNFCMRATDSCDGWTNRNGRPQMNIMFINHYREMLHAHANGNNMTKDAKWVSGHIFNAIKEVDPKNVLQFTTDNASVNILAGKFVRAEYSYIIFGRCVAHGINLLFEDMDKLAWIGAIFGKCNDIVSFIKNSHQSHTMLMNFFSDGATLLKPGVT</sequence>
<dbReference type="PANTHER" id="PTHR32166:SF24">
    <property type="entry name" value="F16P17.2 PROTEIN"/>
    <property type="match status" value="1"/>
</dbReference>
<keyword evidence="3" id="KW-1185">Reference proteome</keyword>
<name>A0ABD1ZRW2_9MARC</name>
<protein>
    <recommendedName>
        <fullName evidence="1">DUF659 domain-containing protein</fullName>
    </recommendedName>
</protein>
<dbReference type="SUPFAM" id="SSF53098">
    <property type="entry name" value="Ribonuclease H-like"/>
    <property type="match status" value="1"/>
</dbReference>
<dbReference type="EMBL" id="JBHFFA010000001">
    <property type="protein sequence ID" value="KAL2653967.1"/>
    <property type="molecule type" value="Genomic_DNA"/>
</dbReference>
<proteinExistence type="predicted"/>
<dbReference type="AlphaFoldDB" id="A0ABD1ZRW2"/>
<dbReference type="InterPro" id="IPR007021">
    <property type="entry name" value="DUF659"/>
</dbReference>
<feature type="domain" description="DUF659" evidence="1">
    <location>
        <begin position="51"/>
        <end position="200"/>
    </location>
</feature>
<dbReference type="PANTHER" id="PTHR32166">
    <property type="entry name" value="OSJNBA0013A04.12 PROTEIN"/>
    <property type="match status" value="1"/>
</dbReference>
<dbReference type="InterPro" id="IPR012337">
    <property type="entry name" value="RNaseH-like_sf"/>
</dbReference>
<dbReference type="Proteomes" id="UP001605036">
    <property type="component" value="Unassembled WGS sequence"/>
</dbReference>
<dbReference type="Pfam" id="PF04937">
    <property type="entry name" value="DUF659"/>
    <property type="match status" value="1"/>
</dbReference>
<comment type="caution">
    <text evidence="2">The sequence shown here is derived from an EMBL/GenBank/DDBJ whole genome shotgun (WGS) entry which is preliminary data.</text>
</comment>
<evidence type="ECO:0000313" key="3">
    <source>
        <dbReference type="Proteomes" id="UP001605036"/>
    </source>
</evidence>
<evidence type="ECO:0000313" key="2">
    <source>
        <dbReference type="EMBL" id="KAL2653967.1"/>
    </source>
</evidence>
<accession>A0ABD1ZRW2</accession>
<evidence type="ECO:0000259" key="1">
    <source>
        <dbReference type="Pfam" id="PF04937"/>
    </source>
</evidence>
<reference evidence="2 3" key="1">
    <citation type="submission" date="2024-09" db="EMBL/GenBank/DDBJ databases">
        <title>Chromosome-scale assembly of Riccia fluitans.</title>
        <authorList>
            <person name="Paukszto L."/>
            <person name="Sawicki J."/>
            <person name="Karawczyk K."/>
            <person name="Piernik-Szablinska J."/>
            <person name="Szczecinska M."/>
            <person name="Mazdziarz M."/>
        </authorList>
    </citation>
    <scope>NUCLEOTIDE SEQUENCE [LARGE SCALE GENOMIC DNA]</scope>
    <source>
        <strain evidence="2">Rf_01</strain>
        <tissue evidence="2">Aerial parts of the thallus</tissue>
    </source>
</reference>
<organism evidence="2 3">
    <name type="scientific">Riccia fluitans</name>
    <dbReference type="NCBI Taxonomy" id="41844"/>
    <lineage>
        <taxon>Eukaryota</taxon>
        <taxon>Viridiplantae</taxon>
        <taxon>Streptophyta</taxon>
        <taxon>Embryophyta</taxon>
        <taxon>Marchantiophyta</taxon>
        <taxon>Marchantiopsida</taxon>
        <taxon>Marchantiidae</taxon>
        <taxon>Marchantiales</taxon>
        <taxon>Ricciaceae</taxon>
        <taxon>Riccia</taxon>
    </lineage>
</organism>
<gene>
    <name evidence="2" type="ORF">R1flu_022095</name>
</gene>